<organism evidence="2 3">
    <name type="scientific">Ruminococcus flavefaciens</name>
    <dbReference type="NCBI Taxonomy" id="1265"/>
    <lineage>
        <taxon>Bacteria</taxon>
        <taxon>Bacillati</taxon>
        <taxon>Bacillota</taxon>
        <taxon>Clostridia</taxon>
        <taxon>Eubacteriales</taxon>
        <taxon>Oscillospiraceae</taxon>
        <taxon>Ruminococcus</taxon>
    </lineage>
</organism>
<evidence type="ECO:0000313" key="3">
    <source>
        <dbReference type="Proteomes" id="UP000245720"/>
    </source>
</evidence>
<name>A0A315Y4P2_RUMFL</name>
<dbReference type="RefSeq" id="WP_109725784.1">
    <property type="nucleotide sequence ID" value="NZ_QGDI01000003.1"/>
</dbReference>
<proteinExistence type="predicted"/>
<accession>A0A315Y4P2</accession>
<evidence type="ECO:0000256" key="1">
    <source>
        <dbReference type="SAM" id="Coils"/>
    </source>
</evidence>
<comment type="caution">
    <text evidence="2">The sequence shown here is derived from an EMBL/GenBank/DDBJ whole genome shotgun (WGS) entry which is preliminary data.</text>
</comment>
<dbReference type="OrthoDB" id="3242975at2"/>
<keyword evidence="1" id="KW-0175">Coiled coil</keyword>
<dbReference type="EMBL" id="QGDI01000003">
    <property type="protein sequence ID" value="PWJ13999.1"/>
    <property type="molecule type" value="Genomic_DNA"/>
</dbReference>
<sequence>MQICKCWHIEHGEGVCYGTPERDICNCDGDERHCDFYEHVRKRVTGKETKYMTPEDYLMQIKDISLRIKSLEGELHDAEAEEDTEYAEELSARISADIARYKELRLRIRDEIQQIGDNRLSCLLTEYYVRGKTWEMVAEAIGVKDAKWVRTRLHEKALKLFAGTFPKYFLQCPF</sequence>
<dbReference type="Proteomes" id="UP000245720">
    <property type="component" value="Unassembled WGS sequence"/>
</dbReference>
<reference evidence="2 3" key="1">
    <citation type="submission" date="2018-05" db="EMBL/GenBank/DDBJ databases">
        <title>The Hungate 1000. A catalogue of reference genomes from the rumen microbiome.</title>
        <authorList>
            <person name="Kelly W."/>
        </authorList>
    </citation>
    <scope>NUCLEOTIDE SEQUENCE [LARGE SCALE GENOMIC DNA]</scope>
    <source>
        <strain evidence="2 3">SAb67</strain>
    </source>
</reference>
<gene>
    <name evidence="2" type="ORF">IE37_00930</name>
</gene>
<feature type="coiled-coil region" evidence="1">
    <location>
        <begin position="61"/>
        <end position="88"/>
    </location>
</feature>
<evidence type="ECO:0000313" key="2">
    <source>
        <dbReference type="EMBL" id="PWJ13999.1"/>
    </source>
</evidence>
<protein>
    <submittedName>
        <fullName evidence="2">Uncharacterized protein</fullName>
    </submittedName>
</protein>
<dbReference type="AlphaFoldDB" id="A0A315Y4P2"/>